<dbReference type="PANTHER" id="PTHR24394">
    <property type="entry name" value="ZINC FINGER PROTEIN"/>
    <property type="match status" value="1"/>
</dbReference>
<evidence type="ECO:0000256" key="6">
    <source>
        <dbReference type="ARBA" id="ARBA00022833"/>
    </source>
</evidence>
<dbReference type="FunFam" id="3.30.160.60:FF:000508">
    <property type="entry name" value="Myeloid zinc finger 1"/>
    <property type="match status" value="1"/>
</dbReference>
<dbReference type="PANTHER" id="PTHR24394:SF48">
    <property type="entry name" value="ZINC FINGER PROTEIN 771"/>
    <property type="match status" value="1"/>
</dbReference>
<keyword evidence="4" id="KW-0677">Repeat</keyword>
<evidence type="ECO:0000256" key="4">
    <source>
        <dbReference type="ARBA" id="ARBA00022737"/>
    </source>
</evidence>
<dbReference type="InterPro" id="IPR013087">
    <property type="entry name" value="Znf_C2H2_type"/>
</dbReference>
<feature type="domain" description="C2H2-type" evidence="12">
    <location>
        <begin position="113"/>
        <end position="140"/>
    </location>
</feature>
<sequence>MEFIKEESEDMSYSEPCRVKDEDTEELRDLMKVKEENNLNDFDEKHHYYQNSSDFSPAKKTFSCSQSDEHLSQDETKRKQAKRSLTCPDCGKSFRQKYFLTLHVRVHTGEKPFTCVECGRSFPRKDRLKTHMRIHTGEKPFKCPQCGKRFREKKNLQIHIRVHTGENPFTCLQCGKSFKQKSNLNTHMWKHTGETPFTCHHCGKSFTCKGNLKIHMQIHTREKPFKKKELTCAPSAAKPSLEPC</sequence>
<dbReference type="FunFam" id="3.30.160.60:FF:001450">
    <property type="entry name" value="zinc finger protein 774"/>
    <property type="match status" value="1"/>
</dbReference>
<keyword evidence="9" id="KW-0804">Transcription</keyword>
<organism evidence="13 14">
    <name type="scientific">Sinocyclocheilus rhinocerous</name>
    <dbReference type="NCBI Taxonomy" id="307959"/>
    <lineage>
        <taxon>Eukaryota</taxon>
        <taxon>Metazoa</taxon>
        <taxon>Chordata</taxon>
        <taxon>Craniata</taxon>
        <taxon>Vertebrata</taxon>
        <taxon>Euteleostomi</taxon>
        <taxon>Actinopterygii</taxon>
        <taxon>Neopterygii</taxon>
        <taxon>Teleostei</taxon>
        <taxon>Ostariophysi</taxon>
        <taxon>Cypriniformes</taxon>
        <taxon>Cyprinidae</taxon>
        <taxon>Cyprininae</taxon>
        <taxon>Sinocyclocheilus</taxon>
    </lineage>
</organism>
<dbReference type="InterPro" id="IPR056436">
    <property type="entry name" value="Znf-C2H2_ZIC1-5/GLI1-3-like"/>
</dbReference>
<evidence type="ECO:0000259" key="12">
    <source>
        <dbReference type="PROSITE" id="PS50157"/>
    </source>
</evidence>
<evidence type="ECO:0000313" key="13">
    <source>
        <dbReference type="Ensembl" id="ENSSRHP00000000431.1"/>
    </source>
</evidence>
<dbReference type="Ensembl" id="ENSSRHT00000000465.1">
    <property type="protein sequence ID" value="ENSSRHP00000000431.1"/>
    <property type="gene ID" value="ENSSRHG00000000330.1"/>
</dbReference>
<evidence type="ECO:0000256" key="7">
    <source>
        <dbReference type="ARBA" id="ARBA00023015"/>
    </source>
</evidence>
<dbReference type="SMART" id="SM00355">
    <property type="entry name" value="ZnF_C2H2"/>
    <property type="match status" value="5"/>
</dbReference>
<evidence type="ECO:0000313" key="14">
    <source>
        <dbReference type="Proteomes" id="UP000472270"/>
    </source>
</evidence>
<keyword evidence="3" id="KW-0479">Metal-binding</keyword>
<protein>
    <recommendedName>
        <fullName evidence="12">C2H2-type domain-containing protein</fullName>
    </recommendedName>
</protein>
<proteinExistence type="inferred from homology"/>
<feature type="domain" description="C2H2-type" evidence="12">
    <location>
        <begin position="169"/>
        <end position="196"/>
    </location>
</feature>
<feature type="domain" description="C2H2-type" evidence="12">
    <location>
        <begin position="85"/>
        <end position="112"/>
    </location>
</feature>
<accession>A0A673FN21</accession>
<evidence type="ECO:0000256" key="3">
    <source>
        <dbReference type="ARBA" id="ARBA00022723"/>
    </source>
</evidence>
<evidence type="ECO:0000256" key="9">
    <source>
        <dbReference type="ARBA" id="ARBA00023163"/>
    </source>
</evidence>
<dbReference type="Pfam" id="PF23561">
    <property type="entry name" value="zf-C2H2_15"/>
    <property type="match status" value="1"/>
</dbReference>
<keyword evidence="8" id="KW-0238">DNA-binding</keyword>
<dbReference type="PROSITE" id="PS00028">
    <property type="entry name" value="ZINC_FINGER_C2H2_1"/>
    <property type="match status" value="5"/>
</dbReference>
<dbReference type="GO" id="GO:0003677">
    <property type="term" value="F:DNA binding"/>
    <property type="evidence" value="ECO:0007669"/>
    <property type="project" value="UniProtKB-KW"/>
</dbReference>
<evidence type="ECO:0000256" key="11">
    <source>
        <dbReference type="PROSITE-ProRule" id="PRU00042"/>
    </source>
</evidence>
<dbReference type="Proteomes" id="UP000472270">
    <property type="component" value="Unassembled WGS sequence"/>
</dbReference>
<dbReference type="SUPFAM" id="SSF57667">
    <property type="entry name" value="beta-beta-alpha zinc fingers"/>
    <property type="match status" value="3"/>
</dbReference>
<name>A0A673FN21_9TELE</name>
<dbReference type="AlphaFoldDB" id="A0A673FN21"/>
<comment type="similarity">
    <text evidence="2">Belongs to the krueppel C2H2-type zinc-finger protein family.</text>
</comment>
<dbReference type="GO" id="GO:0005634">
    <property type="term" value="C:nucleus"/>
    <property type="evidence" value="ECO:0007669"/>
    <property type="project" value="UniProtKB-SubCell"/>
</dbReference>
<evidence type="ECO:0000256" key="10">
    <source>
        <dbReference type="ARBA" id="ARBA00023242"/>
    </source>
</evidence>
<keyword evidence="10" id="KW-0539">Nucleus</keyword>
<comment type="subcellular location">
    <subcellularLocation>
        <location evidence="1">Nucleus</location>
    </subcellularLocation>
</comment>
<dbReference type="GO" id="GO:0008270">
    <property type="term" value="F:zinc ion binding"/>
    <property type="evidence" value="ECO:0007669"/>
    <property type="project" value="UniProtKB-KW"/>
</dbReference>
<keyword evidence="7" id="KW-0805">Transcription regulation</keyword>
<evidence type="ECO:0000256" key="1">
    <source>
        <dbReference type="ARBA" id="ARBA00004123"/>
    </source>
</evidence>
<dbReference type="Gene3D" id="3.30.160.60">
    <property type="entry name" value="Classic Zinc Finger"/>
    <property type="match status" value="5"/>
</dbReference>
<dbReference type="InterPro" id="IPR036236">
    <property type="entry name" value="Znf_C2H2_sf"/>
</dbReference>
<feature type="domain" description="C2H2-type" evidence="12">
    <location>
        <begin position="141"/>
        <end position="168"/>
    </location>
</feature>
<dbReference type="FunFam" id="3.30.160.60:FF:000100">
    <property type="entry name" value="Zinc finger 45-like"/>
    <property type="match status" value="1"/>
</dbReference>
<dbReference type="GO" id="GO:0000981">
    <property type="term" value="F:DNA-binding transcription factor activity, RNA polymerase II-specific"/>
    <property type="evidence" value="ECO:0007669"/>
    <property type="project" value="TreeGrafter"/>
</dbReference>
<reference evidence="13" key="2">
    <citation type="submission" date="2025-09" db="UniProtKB">
        <authorList>
            <consortium name="Ensembl"/>
        </authorList>
    </citation>
    <scope>IDENTIFICATION</scope>
</reference>
<reference evidence="13" key="1">
    <citation type="submission" date="2025-08" db="UniProtKB">
        <authorList>
            <consortium name="Ensembl"/>
        </authorList>
    </citation>
    <scope>IDENTIFICATION</scope>
</reference>
<evidence type="ECO:0000256" key="8">
    <source>
        <dbReference type="ARBA" id="ARBA00023125"/>
    </source>
</evidence>
<evidence type="ECO:0000256" key="5">
    <source>
        <dbReference type="ARBA" id="ARBA00022771"/>
    </source>
</evidence>
<dbReference type="FunFam" id="3.30.160.60:FF:000912">
    <property type="entry name" value="Zinc finger protein 660"/>
    <property type="match status" value="2"/>
</dbReference>
<dbReference type="PROSITE" id="PS50157">
    <property type="entry name" value="ZINC_FINGER_C2H2_2"/>
    <property type="match status" value="5"/>
</dbReference>
<dbReference type="Pfam" id="PF13465">
    <property type="entry name" value="zf-H2C2_2"/>
    <property type="match status" value="1"/>
</dbReference>
<dbReference type="Pfam" id="PF00096">
    <property type="entry name" value="zf-C2H2"/>
    <property type="match status" value="2"/>
</dbReference>
<evidence type="ECO:0000256" key="2">
    <source>
        <dbReference type="ARBA" id="ARBA00006991"/>
    </source>
</evidence>
<keyword evidence="6" id="KW-0862">Zinc</keyword>
<dbReference type="GO" id="GO:0042802">
    <property type="term" value="F:identical protein binding"/>
    <property type="evidence" value="ECO:0007669"/>
    <property type="project" value="UniProtKB-ARBA"/>
</dbReference>
<feature type="domain" description="C2H2-type" evidence="12">
    <location>
        <begin position="197"/>
        <end position="224"/>
    </location>
</feature>
<keyword evidence="14" id="KW-1185">Reference proteome</keyword>
<keyword evidence="5 11" id="KW-0863">Zinc-finger</keyword>